<dbReference type="Gene3D" id="3.30.1490.120">
    <property type="entry name" value="RNA polymerase Rpb7-like, N-terminal domain"/>
    <property type="match status" value="1"/>
</dbReference>
<feature type="transmembrane region" description="Helical" evidence="14">
    <location>
        <begin position="78"/>
        <end position="97"/>
    </location>
</feature>
<proteinExistence type="inferred from homology"/>
<comment type="similarity">
    <text evidence="5 14">Belongs to the RFT1 family.</text>
</comment>
<dbReference type="CDD" id="cd04462">
    <property type="entry name" value="S1_RNAPII_Rpb7"/>
    <property type="match status" value="1"/>
</dbReference>
<feature type="transmembrane region" description="Helical" evidence="14">
    <location>
        <begin position="371"/>
        <end position="394"/>
    </location>
</feature>
<feature type="transmembrane region" description="Helical" evidence="14">
    <location>
        <begin position="400"/>
        <end position="419"/>
    </location>
</feature>
<evidence type="ECO:0000256" key="2">
    <source>
        <dbReference type="ARBA" id="ARBA00004477"/>
    </source>
</evidence>
<dbReference type="PANTHER" id="PTHR13117">
    <property type="entry name" value="ENDOPLASMIC RETICULUM MULTISPAN TRANSMEMBRANE PROTEIN-RELATED"/>
    <property type="match status" value="1"/>
</dbReference>
<evidence type="ECO:0000256" key="9">
    <source>
        <dbReference type="ARBA" id="ARBA00022989"/>
    </source>
</evidence>
<protein>
    <recommendedName>
        <fullName evidence="14">Protein RFT1 homolog</fullName>
    </recommendedName>
</protein>
<dbReference type="InterPro" id="IPR007594">
    <property type="entry name" value="RFT1"/>
</dbReference>
<feature type="domain" description="S1 motif" evidence="16">
    <location>
        <begin position="569"/>
        <end position="647"/>
    </location>
</feature>
<evidence type="ECO:0000256" key="12">
    <source>
        <dbReference type="ARBA" id="ARBA00023242"/>
    </source>
</evidence>
<evidence type="ECO:0000256" key="4">
    <source>
        <dbReference type="ARBA" id="ARBA00009307"/>
    </source>
</evidence>
<evidence type="ECO:0000256" key="15">
    <source>
        <dbReference type="SAM" id="MobiDB-lite"/>
    </source>
</evidence>
<dbReference type="GO" id="GO:0034203">
    <property type="term" value="P:glycolipid translocation"/>
    <property type="evidence" value="ECO:0007669"/>
    <property type="project" value="TreeGrafter"/>
</dbReference>
<keyword evidence="11" id="KW-0804">Transcription</keyword>
<evidence type="ECO:0000256" key="10">
    <source>
        <dbReference type="ARBA" id="ARBA00023136"/>
    </source>
</evidence>
<evidence type="ECO:0000256" key="8">
    <source>
        <dbReference type="ARBA" id="ARBA00022824"/>
    </source>
</evidence>
<keyword evidence="8" id="KW-0256">Endoplasmic reticulum</keyword>
<feature type="transmembrane region" description="Helical" evidence="14">
    <location>
        <begin position="46"/>
        <end position="66"/>
    </location>
</feature>
<comment type="similarity">
    <text evidence="4">Belongs to the eukaryotic RPB7/RPC8 RNA polymerase subunit family.</text>
</comment>
<feature type="transmembrane region" description="Helical" evidence="14">
    <location>
        <begin position="224"/>
        <end position="243"/>
    </location>
</feature>
<comment type="function">
    <text evidence="13 14">Intramembrane glycolipid transporter that operates in the biosynthetic pathway of dolichol-linked oligosaccharides, the glycan precursors employed in protein asparagine (N)-glycosylation. The sequential addition of sugars to dolichol pyrophosphate produces dolichol-linked oligosaccharides containing fourteen sugars, including two GlcNAcs, nine mannoses and three glucoses. Once assembled, the oligosaccharide is transferred from the lipid to nascent proteins by oligosaccharyltransferases. The assembly of dolichol-linked oligosaccharides begins on the cytosolic side of the endoplasmic reticulum membrane and finishes in its lumen. RFT1 could mediate the translocation of the cytosolically oriented intermediate DolPP-GlcNAc2Man5, produced by ALG11, into the ER lumen where dolichol-linked oligosaccharides assembly continues. However, the intramembrane lipid transporter activity could not be confirmed in vitro.</text>
</comment>
<dbReference type="GO" id="GO:0005634">
    <property type="term" value="C:nucleus"/>
    <property type="evidence" value="ECO:0007669"/>
    <property type="project" value="UniProtKB-SubCell"/>
</dbReference>
<name>F4PY40_CACFS</name>
<evidence type="ECO:0000256" key="14">
    <source>
        <dbReference type="RuleBase" id="RU365067"/>
    </source>
</evidence>
<dbReference type="KEGG" id="dfa:DFA_00278"/>
<dbReference type="InterPro" id="IPR003029">
    <property type="entry name" value="S1_domain"/>
</dbReference>
<dbReference type="EMBL" id="GL883014">
    <property type="protein sequence ID" value="EGG19700.1"/>
    <property type="molecule type" value="Genomic_DNA"/>
</dbReference>
<dbReference type="RefSeq" id="XP_004357994.1">
    <property type="nucleotide sequence ID" value="XM_004357937.1"/>
</dbReference>
<dbReference type="InterPro" id="IPR036898">
    <property type="entry name" value="RNA_pol_Rpb7-like_N_sf"/>
</dbReference>
<dbReference type="Pfam" id="PF04506">
    <property type="entry name" value="Rft-1"/>
    <property type="match status" value="1"/>
</dbReference>
<feature type="domain" description="RNA polymerase Rpb7-like N-terminal" evidence="17">
    <location>
        <begin position="501"/>
        <end position="555"/>
    </location>
</feature>
<dbReference type="PANTHER" id="PTHR13117:SF5">
    <property type="entry name" value="PROTEIN RFT1 HOMOLOG"/>
    <property type="match status" value="1"/>
</dbReference>
<evidence type="ECO:0000256" key="6">
    <source>
        <dbReference type="ARBA" id="ARBA00022478"/>
    </source>
</evidence>
<dbReference type="STRING" id="1054147.F4PY40"/>
<keyword evidence="9 14" id="KW-1133">Transmembrane helix</keyword>
<keyword evidence="6" id="KW-0240">DNA-directed RNA polymerase</keyword>
<feature type="transmembrane region" description="Helical" evidence="14">
    <location>
        <begin position="439"/>
        <end position="457"/>
    </location>
</feature>
<dbReference type="AlphaFoldDB" id="F4PY40"/>
<dbReference type="GO" id="GO:0006488">
    <property type="term" value="P:dolichol-linked oligosaccharide biosynthetic process"/>
    <property type="evidence" value="ECO:0007669"/>
    <property type="project" value="InterPro"/>
</dbReference>
<dbReference type="SUPFAM" id="SSF88798">
    <property type="entry name" value="N-terminal, heterodimerisation domain of RBP7 (RpoE)"/>
    <property type="match status" value="1"/>
</dbReference>
<evidence type="ECO:0000256" key="7">
    <source>
        <dbReference type="ARBA" id="ARBA00022692"/>
    </source>
</evidence>
<feature type="transmembrane region" description="Helical" evidence="14">
    <location>
        <begin position="122"/>
        <end position="144"/>
    </location>
</feature>
<dbReference type="OrthoDB" id="1162399at2759"/>
<keyword evidence="10 14" id="KW-0472">Membrane</keyword>
<evidence type="ECO:0000256" key="11">
    <source>
        <dbReference type="ARBA" id="ARBA00023163"/>
    </source>
</evidence>
<keyword evidence="7 14" id="KW-0812">Transmembrane</keyword>
<dbReference type="CDD" id="cd04329">
    <property type="entry name" value="RNAP_II_Rpb7_N"/>
    <property type="match status" value="1"/>
</dbReference>
<dbReference type="SUPFAM" id="SSF50249">
    <property type="entry name" value="Nucleic acid-binding proteins"/>
    <property type="match status" value="1"/>
</dbReference>
<evidence type="ECO:0000256" key="5">
    <source>
        <dbReference type="ARBA" id="ARBA00010288"/>
    </source>
</evidence>
<comment type="caution">
    <text evidence="14">Lacks conserved residue(s) required for the propagation of feature annotation.</text>
</comment>
<feature type="transmembrane region" description="Helical" evidence="14">
    <location>
        <begin position="195"/>
        <end position="212"/>
    </location>
</feature>
<keyword evidence="12" id="KW-0539">Nucleus</keyword>
<evidence type="ECO:0000313" key="19">
    <source>
        <dbReference type="Proteomes" id="UP000007797"/>
    </source>
</evidence>
<comment type="pathway">
    <text evidence="3">Protein modification; protein glycosylation.</text>
</comment>
<organism evidence="18 19">
    <name type="scientific">Cavenderia fasciculata</name>
    <name type="common">Slime mold</name>
    <name type="synonym">Dictyostelium fasciculatum</name>
    <dbReference type="NCBI Taxonomy" id="261658"/>
    <lineage>
        <taxon>Eukaryota</taxon>
        <taxon>Amoebozoa</taxon>
        <taxon>Evosea</taxon>
        <taxon>Eumycetozoa</taxon>
        <taxon>Dictyostelia</taxon>
        <taxon>Acytosteliales</taxon>
        <taxon>Cavenderiaceae</taxon>
        <taxon>Cavenderia</taxon>
    </lineage>
</organism>
<evidence type="ECO:0000313" key="18">
    <source>
        <dbReference type="EMBL" id="EGG19700.1"/>
    </source>
</evidence>
<dbReference type="FunFam" id="2.40.50.140:FF:000043">
    <property type="entry name" value="DNA-directed RNA polymerase II subunit RPB7"/>
    <property type="match status" value="1"/>
</dbReference>
<dbReference type="InterPro" id="IPR012340">
    <property type="entry name" value="NA-bd_OB-fold"/>
</dbReference>
<evidence type="ECO:0000256" key="1">
    <source>
        <dbReference type="ARBA" id="ARBA00004123"/>
    </source>
</evidence>
<dbReference type="FunFam" id="3.30.1490.120:FF:000001">
    <property type="entry name" value="DNA-directed RNA polymerase II subunit RPB7"/>
    <property type="match status" value="1"/>
</dbReference>
<dbReference type="Pfam" id="PF00575">
    <property type="entry name" value="S1"/>
    <property type="match status" value="1"/>
</dbReference>
<dbReference type="Proteomes" id="UP000007797">
    <property type="component" value="Unassembled WGS sequence"/>
</dbReference>
<feature type="region of interest" description="Disordered" evidence="15">
    <location>
        <begin position="1"/>
        <end position="37"/>
    </location>
</feature>
<evidence type="ECO:0000256" key="13">
    <source>
        <dbReference type="ARBA" id="ARBA00045912"/>
    </source>
</evidence>
<evidence type="ECO:0000259" key="17">
    <source>
        <dbReference type="Pfam" id="PF03876"/>
    </source>
</evidence>
<dbReference type="Pfam" id="PF03876">
    <property type="entry name" value="SHS2_Rpb7-N"/>
    <property type="match status" value="1"/>
</dbReference>
<reference evidence="19" key="1">
    <citation type="journal article" date="2011" name="Genome Res.">
        <title>Phylogeny-wide analysis of social amoeba genomes highlights ancient origins for complex intercellular communication.</title>
        <authorList>
            <person name="Heidel A.J."/>
            <person name="Lawal H.M."/>
            <person name="Felder M."/>
            <person name="Schilde C."/>
            <person name="Helps N.R."/>
            <person name="Tunggal B."/>
            <person name="Rivero F."/>
            <person name="John U."/>
            <person name="Schleicher M."/>
            <person name="Eichinger L."/>
            <person name="Platzer M."/>
            <person name="Noegel A.A."/>
            <person name="Schaap P."/>
            <person name="Gloeckner G."/>
        </authorList>
    </citation>
    <scope>NUCLEOTIDE SEQUENCE [LARGE SCALE GENOMIC DNA]</scope>
    <source>
        <strain evidence="19">SH3</strain>
    </source>
</reference>
<feature type="transmembrane region" description="Helical" evidence="14">
    <location>
        <begin position="164"/>
        <end position="183"/>
    </location>
</feature>
<dbReference type="GO" id="GO:0006351">
    <property type="term" value="P:DNA-templated transcription"/>
    <property type="evidence" value="ECO:0007669"/>
    <property type="project" value="InterPro"/>
</dbReference>
<dbReference type="GeneID" id="14871525"/>
<dbReference type="Gene3D" id="2.40.50.140">
    <property type="entry name" value="Nucleic acid-binding proteins"/>
    <property type="match status" value="1"/>
</dbReference>
<dbReference type="OMA" id="WPGKLFG"/>
<dbReference type="GO" id="GO:0000428">
    <property type="term" value="C:DNA-directed RNA polymerase complex"/>
    <property type="evidence" value="ECO:0007669"/>
    <property type="project" value="UniProtKB-KW"/>
</dbReference>
<evidence type="ECO:0000259" key="16">
    <source>
        <dbReference type="Pfam" id="PF00575"/>
    </source>
</evidence>
<keyword evidence="19" id="KW-1185">Reference proteome</keyword>
<dbReference type="InterPro" id="IPR005576">
    <property type="entry name" value="Rpb7-like_N"/>
</dbReference>
<accession>F4PY40</accession>
<evidence type="ECO:0000256" key="3">
    <source>
        <dbReference type="ARBA" id="ARBA00004922"/>
    </source>
</evidence>
<sequence length="662" mass="73373">MKRNGGGDISTTKKKKNNSDDGVVQQEGGGEEEKERSSSSVLQNSIVGAFYLIGLQVGSRILTFVLNTLMVTAVDTGIYGIFAIEYQLVASIILFLSREAIRRTCIRVDLTQSKSGGDNQQLARLVNLSWVVIPVGIVISYLTYHFFDSKMGDKAGIEHYQTGLHIFVLASFMELMSEPVYILTQNMLLFKVRTIVEGGALFLKGVSTYYFVVMHNMGLKGFGYAQVVYSVVLIVGYYGNFILSIIRSNRGKGGDTAGQVTITSVSQLLPRFSGINVLVGSELWYMTAMYTWQSIQKLLLTEGEKMVMYTNSVDLVSQGIFSVVSNLGSLVARFFLQPIEESCFAMFPKLFANRQDWDTGHRVLTLLMKMMIIIGLTFMCFGPFYAGALLHILYRGKFDATNAALVMGIYCVYVSFMALNGVSEAFVQSVSKSDQLRRLNWVLIVISIVYLSCTALFSLLWGTIGIILAGVANMLLRILYMMLKIFQCTICCLERLTLEKDLHIHPKHCGPNLFTIATQQLHSEVEGTCSGRYGFIITITSVDFVSKGKVLESSGYVVFQVKYKAIIFKPFKGEVMDAVVTKVTNLGFFAEAGPLTIFVSTHLIPPDMQFDAQSANPCFVSEDGSKISKDDEVRLQIKGTRVDATEIFAIGSIREDYLGVIG</sequence>
<dbReference type="GO" id="GO:0003676">
    <property type="term" value="F:nucleic acid binding"/>
    <property type="evidence" value="ECO:0007669"/>
    <property type="project" value="InterPro"/>
</dbReference>
<comment type="subcellular location">
    <subcellularLocation>
        <location evidence="2 14">Endoplasmic reticulum membrane</location>
        <topology evidence="2 14">Multi-pass membrane protein</topology>
    </subcellularLocation>
    <subcellularLocation>
        <location evidence="1">Nucleus</location>
    </subcellularLocation>
</comment>
<dbReference type="GO" id="GO:0005789">
    <property type="term" value="C:endoplasmic reticulum membrane"/>
    <property type="evidence" value="ECO:0007669"/>
    <property type="project" value="UniProtKB-SubCell"/>
</dbReference>
<gene>
    <name evidence="18" type="primary">rft1</name>
    <name evidence="18" type="ORF">DFA_00278</name>
</gene>